<keyword evidence="2" id="KW-1185">Reference proteome</keyword>
<dbReference type="AlphaFoldDB" id="A0A1Y2C6R0"/>
<dbReference type="Gene3D" id="1.10.510.10">
    <property type="entry name" value="Transferase(Phosphotransferase) domain 1"/>
    <property type="match status" value="1"/>
</dbReference>
<dbReference type="EMBL" id="MCGO01000028">
    <property type="protein sequence ID" value="ORY42636.1"/>
    <property type="molecule type" value="Genomic_DNA"/>
</dbReference>
<gene>
    <name evidence="1" type="ORF">BCR33DRAFT_739169</name>
</gene>
<sequence length="312" mass="35091">MADNRTPVPPSVTTIDPAYVIPSVLPQANTLKTITADNVICSHCKDILSPTHLLRLCVYQKPVEFEICPNRTVLDLKALILRDMGVDHEAETKWEILVKEKGWRDLEEFKSLTLNAASVRSGNIVHVFSRMLGATDFYRNNDKDSSDDQIVFPSIPVITDIDDATHEVNSGLPDMSVPSISKTNTYLTVSDSKPMNVFDATKTLVAVLLTSPDDIDQQTVSKPNTWNSAVLNCKRMDVFDTTKFMYEVLGRLAPFSRMTKNLQRVIGSVKDDECQSRDDATENVSDDCWNLFQQCWVQDTTARPLFRVRLSV</sequence>
<name>A0A1Y2C6R0_9FUNG</name>
<dbReference type="Proteomes" id="UP000193642">
    <property type="component" value="Unassembled WGS sequence"/>
</dbReference>
<evidence type="ECO:0000313" key="2">
    <source>
        <dbReference type="Proteomes" id="UP000193642"/>
    </source>
</evidence>
<organism evidence="1 2">
    <name type="scientific">Rhizoclosmatium globosum</name>
    <dbReference type="NCBI Taxonomy" id="329046"/>
    <lineage>
        <taxon>Eukaryota</taxon>
        <taxon>Fungi</taxon>
        <taxon>Fungi incertae sedis</taxon>
        <taxon>Chytridiomycota</taxon>
        <taxon>Chytridiomycota incertae sedis</taxon>
        <taxon>Chytridiomycetes</taxon>
        <taxon>Chytridiales</taxon>
        <taxon>Chytriomycetaceae</taxon>
        <taxon>Rhizoclosmatium</taxon>
    </lineage>
</organism>
<reference evidence="1 2" key="1">
    <citation type="submission" date="2016-07" db="EMBL/GenBank/DDBJ databases">
        <title>Pervasive Adenine N6-methylation of Active Genes in Fungi.</title>
        <authorList>
            <consortium name="DOE Joint Genome Institute"/>
            <person name="Mondo S.J."/>
            <person name="Dannebaum R.O."/>
            <person name="Kuo R.C."/>
            <person name="Labutti K."/>
            <person name="Haridas S."/>
            <person name="Kuo A."/>
            <person name="Salamov A."/>
            <person name="Ahrendt S.R."/>
            <person name="Lipzen A."/>
            <person name="Sullivan W."/>
            <person name="Andreopoulos W.B."/>
            <person name="Clum A."/>
            <person name="Lindquist E."/>
            <person name="Daum C."/>
            <person name="Ramamoorthy G.K."/>
            <person name="Gryganskyi A."/>
            <person name="Culley D."/>
            <person name="Magnuson J.K."/>
            <person name="James T.Y."/>
            <person name="O'Malley M.A."/>
            <person name="Stajich J.E."/>
            <person name="Spatafora J.W."/>
            <person name="Visel A."/>
            <person name="Grigoriev I.V."/>
        </authorList>
    </citation>
    <scope>NUCLEOTIDE SEQUENCE [LARGE SCALE GENOMIC DNA]</scope>
    <source>
        <strain evidence="1 2">JEL800</strain>
    </source>
</reference>
<evidence type="ECO:0000313" key="1">
    <source>
        <dbReference type="EMBL" id="ORY42636.1"/>
    </source>
</evidence>
<proteinExistence type="predicted"/>
<comment type="caution">
    <text evidence="1">The sequence shown here is derived from an EMBL/GenBank/DDBJ whole genome shotgun (WGS) entry which is preliminary data.</text>
</comment>
<accession>A0A1Y2C6R0</accession>
<protein>
    <submittedName>
        <fullName evidence="1">Uncharacterized protein</fullName>
    </submittedName>
</protein>